<sequence>MTSTKFIVILLFIAVNAICSEACSGGGCKPEPKPAPLKAAPPCNCQCPKPAPCPVTTNTPTYRPAQFSKPQPPAQNPKPFSYQPPAYNPNSGYNPAPAQSPGYNPSPAYNPNSGYNPAPAQSPGYNPSPAQNPNSGYNPAPAQSPGYNPSPAQNPNSGYNPLTPPGLSGNYPGYQYSNNPNHPSHVPLFTAFHENEKPKNPQPSNNEAEKPTVTPLGYGLEVINSQHNRTEEGWSKHTSSKHTW</sequence>
<keyword evidence="4" id="KW-1185">Reference proteome</keyword>
<feature type="compositionally biased region" description="Polar residues" evidence="1">
    <location>
        <begin position="145"/>
        <end position="160"/>
    </location>
</feature>
<dbReference type="AlphaFoldDB" id="A0A8J2H893"/>
<evidence type="ECO:0000313" key="3">
    <source>
        <dbReference type="EMBL" id="CAG5083742.1"/>
    </source>
</evidence>
<keyword evidence="2" id="KW-0732">Signal</keyword>
<evidence type="ECO:0000313" key="4">
    <source>
        <dbReference type="Proteomes" id="UP000786811"/>
    </source>
</evidence>
<feature type="chain" id="PRO_5035279748" evidence="2">
    <location>
        <begin position="23"/>
        <end position="244"/>
    </location>
</feature>
<feature type="region of interest" description="Disordered" evidence="1">
    <location>
        <begin position="58"/>
        <end position="172"/>
    </location>
</feature>
<dbReference type="OrthoDB" id="10404604at2759"/>
<dbReference type="EMBL" id="CAJNRD030001118">
    <property type="protein sequence ID" value="CAG5083742.1"/>
    <property type="molecule type" value="Genomic_DNA"/>
</dbReference>
<feature type="region of interest" description="Disordered" evidence="1">
    <location>
        <begin position="224"/>
        <end position="244"/>
    </location>
</feature>
<reference evidence="3" key="1">
    <citation type="submission" date="2021-04" db="EMBL/GenBank/DDBJ databases">
        <authorList>
            <person name="Chebbi M.A.C M."/>
        </authorList>
    </citation>
    <scope>NUCLEOTIDE SEQUENCE</scope>
</reference>
<protein>
    <submittedName>
        <fullName evidence="3">Uncharacterized protein</fullName>
    </submittedName>
</protein>
<comment type="caution">
    <text evidence="3">The sequence shown here is derived from an EMBL/GenBank/DDBJ whole genome shotgun (WGS) entry which is preliminary data.</text>
</comment>
<feature type="compositionally biased region" description="Polar residues" evidence="1">
    <location>
        <begin position="101"/>
        <end position="115"/>
    </location>
</feature>
<feature type="region of interest" description="Disordered" evidence="1">
    <location>
        <begin position="194"/>
        <end position="213"/>
    </location>
</feature>
<gene>
    <name evidence="3" type="ORF">HICCMSTLAB_LOCUS3917</name>
</gene>
<feature type="compositionally biased region" description="Polar residues" evidence="1">
    <location>
        <begin position="123"/>
        <end position="137"/>
    </location>
</feature>
<feature type="signal peptide" evidence="2">
    <location>
        <begin position="1"/>
        <end position="22"/>
    </location>
</feature>
<organism evidence="3 4">
    <name type="scientific">Cotesia congregata</name>
    <name type="common">Parasitoid wasp</name>
    <name type="synonym">Apanteles congregatus</name>
    <dbReference type="NCBI Taxonomy" id="51543"/>
    <lineage>
        <taxon>Eukaryota</taxon>
        <taxon>Metazoa</taxon>
        <taxon>Ecdysozoa</taxon>
        <taxon>Arthropoda</taxon>
        <taxon>Hexapoda</taxon>
        <taxon>Insecta</taxon>
        <taxon>Pterygota</taxon>
        <taxon>Neoptera</taxon>
        <taxon>Endopterygota</taxon>
        <taxon>Hymenoptera</taxon>
        <taxon>Apocrita</taxon>
        <taxon>Ichneumonoidea</taxon>
        <taxon>Braconidae</taxon>
        <taxon>Microgastrinae</taxon>
        <taxon>Cotesia</taxon>
    </lineage>
</organism>
<accession>A0A8J2H893</accession>
<evidence type="ECO:0000256" key="2">
    <source>
        <dbReference type="SAM" id="SignalP"/>
    </source>
</evidence>
<proteinExistence type="predicted"/>
<evidence type="ECO:0000256" key="1">
    <source>
        <dbReference type="SAM" id="MobiDB-lite"/>
    </source>
</evidence>
<name>A0A8J2H893_COTCN</name>
<dbReference type="Proteomes" id="UP000786811">
    <property type="component" value="Unassembled WGS sequence"/>
</dbReference>